<reference evidence="5" key="4">
    <citation type="submission" date="2019-03" db="UniProtKB">
        <authorList>
            <consortium name="EnsemblPlants"/>
        </authorList>
    </citation>
    <scope>IDENTIFICATION</scope>
</reference>
<dbReference type="GO" id="GO:0015031">
    <property type="term" value="P:protein transport"/>
    <property type="evidence" value="ECO:0007669"/>
    <property type="project" value="InterPro"/>
</dbReference>
<feature type="compositionally biased region" description="Basic and acidic residues" evidence="4">
    <location>
        <begin position="257"/>
        <end position="267"/>
    </location>
</feature>
<reference evidence="6" key="2">
    <citation type="journal article" date="2017" name="Nat. Plants">
        <title>The Aegilops tauschii genome reveals multiple impacts of transposons.</title>
        <authorList>
            <person name="Zhao G."/>
            <person name="Zou C."/>
            <person name="Li K."/>
            <person name="Wang K."/>
            <person name="Li T."/>
            <person name="Gao L."/>
            <person name="Zhang X."/>
            <person name="Wang H."/>
            <person name="Yang Z."/>
            <person name="Liu X."/>
            <person name="Jiang W."/>
            <person name="Mao L."/>
            <person name="Kong X."/>
            <person name="Jiao Y."/>
            <person name="Jia J."/>
        </authorList>
    </citation>
    <scope>NUCLEOTIDE SEQUENCE [LARGE SCALE GENOMIC DNA]</scope>
    <source>
        <strain evidence="6">cv. AL8/78</strain>
    </source>
</reference>
<feature type="region of interest" description="Disordered" evidence="4">
    <location>
        <begin position="212"/>
        <end position="235"/>
    </location>
</feature>
<name>A0A453EH73_AEGTS</name>
<dbReference type="Pfam" id="PF04278">
    <property type="entry name" value="Tic22"/>
    <property type="match status" value="1"/>
</dbReference>
<dbReference type="PANTHER" id="PTHR35138:SF1">
    <property type="entry name" value="MYB-LIKE DOMAIN-CONTAINING PROTEIN"/>
    <property type="match status" value="1"/>
</dbReference>
<evidence type="ECO:0000256" key="1">
    <source>
        <dbReference type="ARBA" id="ARBA00004229"/>
    </source>
</evidence>
<protein>
    <submittedName>
        <fullName evidence="5">Uncharacterized protein</fullName>
    </submittedName>
</protein>
<reference evidence="5" key="3">
    <citation type="journal article" date="2017" name="Nature">
        <title>Genome sequence of the progenitor of the wheat D genome Aegilops tauschii.</title>
        <authorList>
            <person name="Luo M.C."/>
            <person name="Gu Y.Q."/>
            <person name="Puiu D."/>
            <person name="Wang H."/>
            <person name="Twardziok S.O."/>
            <person name="Deal K.R."/>
            <person name="Huo N."/>
            <person name="Zhu T."/>
            <person name="Wang L."/>
            <person name="Wang Y."/>
            <person name="McGuire P.E."/>
            <person name="Liu S."/>
            <person name="Long H."/>
            <person name="Ramasamy R.K."/>
            <person name="Rodriguez J.C."/>
            <person name="Van S.L."/>
            <person name="Yuan L."/>
            <person name="Wang Z."/>
            <person name="Xia Z."/>
            <person name="Xiao L."/>
            <person name="Anderson O.D."/>
            <person name="Ouyang S."/>
            <person name="Liang Y."/>
            <person name="Zimin A.V."/>
            <person name="Pertea G."/>
            <person name="Qi P."/>
            <person name="Bennetzen J.L."/>
            <person name="Dai X."/>
            <person name="Dawson M.W."/>
            <person name="Muller H.G."/>
            <person name="Kugler K."/>
            <person name="Rivarola-Duarte L."/>
            <person name="Spannagl M."/>
            <person name="Mayer K.F.X."/>
            <person name="Lu F.H."/>
            <person name="Bevan M.W."/>
            <person name="Leroy P."/>
            <person name="Li P."/>
            <person name="You F.M."/>
            <person name="Sun Q."/>
            <person name="Liu Z."/>
            <person name="Lyons E."/>
            <person name="Wicker T."/>
            <person name="Salzberg S.L."/>
            <person name="Devos K.M."/>
            <person name="Dvorak J."/>
        </authorList>
    </citation>
    <scope>NUCLEOTIDE SEQUENCE [LARGE SCALE GENOMIC DNA]</scope>
    <source>
        <strain evidence="5">cv. AL8/78</strain>
    </source>
</reference>
<proteinExistence type="predicted"/>
<evidence type="ECO:0000256" key="3">
    <source>
        <dbReference type="ARBA" id="ARBA00022640"/>
    </source>
</evidence>
<reference evidence="5" key="5">
    <citation type="journal article" date="2021" name="G3 (Bethesda)">
        <title>Aegilops tauschii genome assembly Aet v5.0 features greater sequence contiguity and improved annotation.</title>
        <authorList>
            <person name="Wang L."/>
            <person name="Zhu T."/>
            <person name="Rodriguez J.C."/>
            <person name="Deal K.R."/>
            <person name="Dubcovsky J."/>
            <person name="McGuire P.E."/>
            <person name="Lux T."/>
            <person name="Spannagl M."/>
            <person name="Mayer K.F.X."/>
            <person name="Baldrich P."/>
            <person name="Meyers B.C."/>
            <person name="Huo N."/>
            <person name="Gu Y.Q."/>
            <person name="Zhou H."/>
            <person name="Devos K.M."/>
            <person name="Bennetzen J.L."/>
            <person name="Unver T."/>
            <person name="Budak H."/>
            <person name="Gulick P.J."/>
            <person name="Galiba G."/>
            <person name="Kalapos B."/>
            <person name="Nelson D.R."/>
            <person name="Li P."/>
            <person name="You F.M."/>
            <person name="Luo M.C."/>
            <person name="Dvorak J."/>
        </authorList>
    </citation>
    <scope>NUCLEOTIDE SEQUENCE [LARGE SCALE GENOMIC DNA]</scope>
    <source>
        <strain evidence="5">cv. AL8/78</strain>
    </source>
</reference>
<dbReference type="EnsemblPlants" id="AET3Gv20340300.1">
    <property type="protein sequence ID" value="AET3Gv20340300.1"/>
    <property type="gene ID" value="AET3Gv20340300"/>
</dbReference>
<dbReference type="Proteomes" id="UP000015105">
    <property type="component" value="Chromosome 3D"/>
</dbReference>
<dbReference type="PANTHER" id="PTHR35138">
    <property type="entry name" value="OS01G0225300 PROTEIN"/>
    <property type="match status" value="1"/>
</dbReference>
<comment type="subcellular location">
    <subcellularLocation>
        <location evidence="1">Plastid</location>
        <location evidence="1">Chloroplast</location>
    </subcellularLocation>
</comment>
<accession>A0A453EH73</accession>
<dbReference type="AlphaFoldDB" id="A0A453EH73"/>
<reference evidence="6" key="1">
    <citation type="journal article" date="2014" name="Science">
        <title>Ancient hybridizations among the ancestral genomes of bread wheat.</title>
        <authorList>
            <consortium name="International Wheat Genome Sequencing Consortium,"/>
            <person name="Marcussen T."/>
            <person name="Sandve S.R."/>
            <person name="Heier L."/>
            <person name="Spannagl M."/>
            <person name="Pfeifer M."/>
            <person name="Jakobsen K.S."/>
            <person name="Wulff B.B."/>
            <person name="Steuernagel B."/>
            <person name="Mayer K.F."/>
            <person name="Olsen O.A."/>
        </authorList>
    </citation>
    <scope>NUCLEOTIDE SEQUENCE [LARGE SCALE GENOMIC DNA]</scope>
    <source>
        <strain evidence="6">cv. AL8/78</strain>
    </source>
</reference>
<dbReference type="Gramene" id="AET3Gv20340300.1">
    <property type="protein sequence ID" value="AET3Gv20340300.1"/>
    <property type="gene ID" value="AET3Gv20340300"/>
</dbReference>
<sequence length="345" mass="38971">MNISREKPHMFQFVPNEKQVKAANKLLKSIPQRGKRKKLAGVPVFSAQNLNIAVATNDGIRWYSPYFFDKNLLDNILEGSMDQHFHSMIQNRHIQRRRDIVDDSLTSEILEESADSLLEPPEMQELMNEIGPAGIPLSVVTKAAEIQCLDVVDKLLLGNKWLRRATGIQPHFPYVVDSFEERTAVSVDRIATSSNTSTASKDADCCPVDQQSQTLEPNIDSGNHRKQNSRDHGQSHFPFSNLLSNIWPGHDRMFKRQENDSRSRRYDSSMNNDFQENPLLPKITMVGISMSEGGQMSKANLKKTMDDLTKELEQAGEKTVFGGEKDPLFVANVGDYSRITKFSST</sequence>
<feature type="region of interest" description="Disordered" evidence="4">
    <location>
        <begin position="257"/>
        <end position="276"/>
    </location>
</feature>
<organism evidence="5 6">
    <name type="scientific">Aegilops tauschii subsp. strangulata</name>
    <name type="common">Goatgrass</name>
    <dbReference type="NCBI Taxonomy" id="200361"/>
    <lineage>
        <taxon>Eukaryota</taxon>
        <taxon>Viridiplantae</taxon>
        <taxon>Streptophyta</taxon>
        <taxon>Embryophyta</taxon>
        <taxon>Tracheophyta</taxon>
        <taxon>Spermatophyta</taxon>
        <taxon>Magnoliopsida</taxon>
        <taxon>Liliopsida</taxon>
        <taxon>Poales</taxon>
        <taxon>Poaceae</taxon>
        <taxon>BOP clade</taxon>
        <taxon>Pooideae</taxon>
        <taxon>Triticodae</taxon>
        <taxon>Triticeae</taxon>
        <taxon>Triticinae</taxon>
        <taxon>Aegilops</taxon>
    </lineage>
</organism>
<evidence type="ECO:0000313" key="5">
    <source>
        <dbReference type="EnsemblPlants" id="AET3Gv20340300.1"/>
    </source>
</evidence>
<dbReference type="GO" id="GO:0009507">
    <property type="term" value="C:chloroplast"/>
    <property type="evidence" value="ECO:0007669"/>
    <property type="project" value="UniProtKB-SubCell"/>
</dbReference>
<keyword evidence="6" id="KW-1185">Reference proteome</keyword>
<evidence type="ECO:0000256" key="2">
    <source>
        <dbReference type="ARBA" id="ARBA00022528"/>
    </source>
</evidence>
<dbReference type="InterPro" id="IPR007378">
    <property type="entry name" value="Tic22-like"/>
</dbReference>
<evidence type="ECO:0000256" key="4">
    <source>
        <dbReference type="SAM" id="MobiDB-lite"/>
    </source>
</evidence>
<keyword evidence="3" id="KW-0934">Plastid</keyword>
<evidence type="ECO:0000313" key="6">
    <source>
        <dbReference type="Proteomes" id="UP000015105"/>
    </source>
</evidence>
<keyword evidence="2" id="KW-0150">Chloroplast</keyword>